<feature type="transmembrane region" description="Helical" evidence="2">
    <location>
        <begin position="236"/>
        <end position="252"/>
    </location>
</feature>
<evidence type="ECO:0000256" key="1">
    <source>
        <dbReference type="SAM" id="Coils"/>
    </source>
</evidence>
<keyword evidence="2" id="KW-0812">Transmembrane</keyword>
<evidence type="ECO:0008006" key="5">
    <source>
        <dbReference type="Google" id="ProtNLM"/>
    </source>
</evidence>
<feature type="transmembrane region" description="Helical" evidence="2">
    <location>
        <begin position="211"/>
        <end position="229"/>
    </location>
</feature>
<feature type="transmembrane region" description="Helical" evidence="2">
    <location>
        <begin position="649"/>
        <end position="672"/>
    </location>
</feature>
<reference evidence="3 4" key="1">
    <citation type="submission" date="2017-01" db="EMBL/GenBank/DDBJ databases">
        <title>Trade-off between light-utilization and light-protection in marine flavobacteria.</title>
        <authorList>
            <person name="Kumagai Y."/>
            <person name="Yoshizawa S."/>
            <person name="Kogure K."/>
            <person name="Iwasaki W."/>
        </authorList>
    </citation>
    <scope>NUCLEOTIDE SEQUENCE [LARGE SCALE GENOMIC DNA]</scope>
    <source>
        <strain evidence="3 4">KCTC 32109</strain>
    </source>
</reference>
<feature type="transmembrane region" description="Helical" evidence="2">
    <location>
        <begin position="151"/>
        <end position="173"/>
    </location>
</feature>
<sequence>MANHQEAIKQLIEQIGILSRKQEAFKYEIIELKNKLDQLQSTIDRSNEVDNLTFTEPKEVVKSKPFESQNREWVDTSVKNESPLNPSYIENQNQQSGITQFQAAQGPKKLSPFRKSNLEKFIGENLLNKIGILILVIGIGIGAKYSIENELISPLTRIILGYLSAIGLLGFGIKLKKKFDSYSAVLVSGAIVILYFITFFAYSFYELLPQAVAFTLMVLFTIFTVVASLNYNRQIIAHLGLVGAYAVPFLLSNDSGRVEILLSYIAIINIGILIIAFKKYWKPLYYSAFGLTWLIYLSWFVMDYSDDSNFAMALGFLLLFYLIFYLTFLAYKLVKKEEFAVTDIVMLLLNSFIFYGLGYAILNDNVTGNNYLGLFTLGNAVIHFIVATIIYKKQLSDKKLFYLATALVLVFISIAIPVQLDGNWVTLLWTAQAALLFWLGTTKKISIYEKLSYPLIGLAFISLIHDWSYNYDSYYDIKDRLITPIINTSFLTSILFTVAIGFILYLQRKNDFLSSLKKDSSWFKIVSYAVPILFIFSLYYSFRLEIESYWDQLFSLSRLENKSLNNYSTTVQDYSLRDFKAVWVLNFTLLFIAVLGYLNHKKIKNIILENSIVVLTIVTIFIFLTQGLYVLSELRDAYLEPSEFYNRGLFYLIVRYLSFIFLAFSILTLYRYINKEGIHKGIKIAYDIILHVTVVWVVSSELIHWLDIAGARDSYKLGLSILWGVYSFLLIGFGILRNKPYLRIGGMALFAITLIKLFFYDIAHLNTISKTIVFVSLGILLLIISFLYNKNKNKINYTTDSSEAHIQESVEVNKDSIDEFNDQNDL</sequence>
<dbReference type="EMBL" id="MTPW01000001">
    <property type="protein sequence ID" value="PQJ32690.1"/>
    <property type="molecule type" value="Genomic_DNA"/>
</dbReference>
<feature type="transmembrane region" description="Helical" evidence="2">
    <location>
        <begin position="308"/>
        <end position="328"/>
    </location>
</feature>
<gene>
    <name evidence="3" type="ORF">BST92_12465</name>
</gene>
<dbReference type="PANTHER" id="PTHR38434:SF1">
    <property type="entry name" value="BLL2549 PROTEIN"/>
    <property type="match status" value="1"/>
</dbReference>
<dbReference type="AlphaFoldDB" id="A0A2S7UDI5"/>
<feature type="transmembrane region" description="Helical" evidence="2">
    <location>
        <begin position="258"/>
        <end position="277"/>
    </location>
</feature>
<feature type="transmembrane region" description="Helical" evidence="2">
    <location>
        <begin position="581"/>
        <end position="598"/>
    </location>
</feature>
<dbReference type="RefSeq" id="WP_105071755.1">
    <property type="nucleotide sequence ID" value="NZ_MTPW01000001.1"/>
</dbReference>
<feature type="transmembrane region" description="Helical" evidence="2">
    <location>
        <begin position="525"/>
        <end position="542"/>
    </location>
</feature>
<organism evidence="3 4">
    <name type="scientific">Nonlabens arenilitoris</name>
    <dbReference type="NCBI Taxonomy" id="1217969"/>
    <lineage>
        <taxon>Bacteria</taxon>
        <taxon>Pseudomonadati</taxon>
        <taxon>Bacteroidota</taxon>
        <taxon>Flavobacteriia</taxon>
        <taxon>Flavobacteriales</taxon>
        <taxon>Flavobacteriaceae</taxon>
        <taxon>Nonlabens</taxon>
    </lineage>
</organism>
<feature type="transmembrane region" description="Helical" evidence="2">
    <location>
        <begin position="422"/>
        <end position="439"/>
    </location>
</feature>
<keyword evidence="1" id="KW-0175">Coiled coil</keyword>
<comment type="caution">
    <text evidence="3">The sequence shown here is derived from an EMBL/GenBank/DDBJ whole genome shotgun (WGS) entry which is preliminary data.</text>
</comment>
<dbReference type="Proteomes" id="UP000239747">
    <property type="component" value="Unassembled WGS sequence"/>
</dbReference>
<evidence type="ECO:0000313" key="4">
    <source>
        <dbReference type="Proteomes" id="UP000239747"/>
    </source>
</evidence>
<accession>A0A2S7UDI5</accession>
<dbReference type="OrthoDB" id="666059at2"/>
<feature type="transmembrane region" description="Helical" evidence="2">
    <location>
        <begin position="340"/>
        <end position="362"/>
    </location>
</feature>
<protein>
    <recommendedName>
        <fullName evidence="5">DUF2339 domain-containing protein</fullName>
    </recommendedName>
</protein>
<feature type="transmembrane region" description="Helical" evidence="2">
    <location>
        <begin position="284"/>
        <end position="302"/>
    </location>
</feature>
<dbReference type="PANTHER" id="PTHR38434">
    <property type="entry name" value="BLL2549 PROTEIN"/>
    <property type="match status" value="1"/>
</dbReference>
<evidence type="ECO:0000313" key="3">
    <source>
        <dbReference type="EMBL" id="PQJ32690.1"/>
    </source>
</evidence>
<proteinExistence type="predicted"/>
<feature type="transmembrane region" description="Helical" evidence="2">
    <location>
        <begin position="741"/>
        <end position="759"/>
    </location>
</feature>
<dbReference type="Pfam" id="PF10101">
    <property type="entry name" value="DUF2339"/>
    <property type="match status" value="1"/>
</dbReference>
<keyword evidence="2" id="KW-1133">Transmembrane helix</keyword>
<feature type="transmembrane region" description="Helical" evidence="2">
    <location>
        <begin position="185"/>
        <end position="205"/>
    </location>
</feature>
<feature type="coiled-coil region" evidence="1">
    <location>
        <begin position="1"/>
        <end position="49"/>
    </location>
</feature>
<feature type="transmembrane region" description="Helical" evidence="2">
    <location>
        <begin position="684"/>
        <end position="705"/>
    </location>
</feature>
<feature type="transmembrane region" description="Helical" evidence="2">
    <location>
        <begin position="451"/>
        <end position="469"/>
    </location>
</feature>
<keyword evidence="2" id="KW-0472">Membrane</keyword>
<feature type="transmembrane region" description="Helical" evidence="2">
    <location>
        <begin position="771"/>
        <end position="788"/>
    </location>
</feature>
<feature type="transmembrane region" description="Helical" evidence="2">
    <location>
        <begin position="610"/>
        <end position="629"/>
    </location>
</feature>
<feature type="transmembrane region" description="Helical" evidence="2">
    <location>
        <begin position="126"/>
        <end position="145"/>
    </location>
</feature>
<keyword evidence="4" id="KW-1185">Reference proteome</keyword>
<feature type="transmembrane region" description="Helical" evidence="2">
    <location>
        <begin position="374"/>
        <end position="391"/>
    </location>
</feature>
<feature type="transmembrane region" description="Helical" evidence="2">
    <location>
        <begin position="717"/>
        <end position="736"/>
    </location>
</feature>
<evidence type="ECO:0000256" key="2">
    <source>
        <dbReference type="SAM" id="Phobius"/>
    </source>
</evidence>
<dbReference type="InterPro" id="IPR019286">
    <property type="entry name" value="DUF2339_TM"/>
</dbReference>
<feature type="transmembrane region" description="Helical" evidence="2">
    <location>
        <begin position="400"/>
        <end position="416"/>
    </location>
</feature>
<name>A0A2S7UDI5_9FLAO</name>
<feature type="transmembrane region" description="Helical" evidence="2">
    <location>
        <begin position="481"/>
        <end position="505"/>
    </location>
</feature>